<feature type="region of interest" description="Disordered" evidence="1">
    <location>
        <begin position="66"/>
        <end position="93"/>
    </location>
</feature>
<organism evidence="2 3">
    <name type="scientific">Apiospora phragmitis</name>
    <dbReference type="NCBI Taxonomy" id="2905665"/>
    <lineage>
        <taxon>Eukaryota</taxon>
        <taxon>Fungi</taxon>
        <taxon>Dikarya</taxon>
        <taxon>Ascomycota</taxon>
        <taxon>Pezizomycotina</taxon>
        <taxon>Sordariomycetes</taxon>
        <taxon>Xylariomycetidae</taxon>
        <taxon>Amphisphaeriales</taxon>
        <taxon>Apiosporaceae</taxon>
        <taxon>Apiospora</taxon>
    </lineage>
</organism>
<keyword evidence="3" id="KW-1185">Reference proteome</keyword>
<name>A0ABR1TW00_9PEZI</name>
<accession>A0ABR1TW00</accession>
<evidence type="ECO:0000313" key="3">
    <source>
        <dbReference type="Proteomes" id="UP001480595"/>
    </source>
</evidence>
<proteinExistence type="predicted"/>
<feature type="region of interest" description="Disordered" evidence="1">
    <location>
        <begin position="22"/>
        <end position="41"/>
    </location>
</feature>
<sequence>MDGGKAPERISDTAMIAHADCSSSPCKHISGSSSSVQKKESDEEVIKLLRAIHHNGECQIQLLKDAVSGKPDREARPEKKEQQTIAPEKKPNLAYKPWSSYEPWLGKHDEAALESFTSSEED</sequence>
<dbReference type="EMBL" id="JAQQWL010000011">
    <property type="protein sequence ID" value="KAK8050805.1"/>
    <property type="molecule type" value="Genomic_DNA"/>
</dbReference>
<reference evidence="2 3" key="1">
    <citation type="submission" date="2023-01" db="EMBL/GenBank/DDBJ databases">
        <title>Analysis of 21 Apiospora genomes using comparative genomics revels a genus with tremendous synthesis potential of carbohydrate active enzymes and secondary metabolites.</title>
        <authorList>
            <person name="Sorensen T."/>
        </authorList>
    </citation>
    <scope>NUCLEOTIDE SEQUENCE [LARGE SCALE GENOMIC DNA]</scope>
    <source>
        <strain evidence="2 3">CBS 135458</strain>
    </source>
</reference>
<dbReference type="Proteomes" id="UP001480595">
    <property type="component" value="Unassembled WGS sequence"/>
</dbReference>
<feature type="compositionally biased region" description="Basic and acidic residues" evidence="1">
    <location>
        <begin position="70"/>
        <end position="91"/>
    </location>
</feature>
<gene>
    <name evidence="2" type="ORF">PG994_012535</name>
</gene>
<dbReference type="RefSeq" id="XP_066713054.1">
    <property type="nucleotide sequence ID" value="XM_066863944.1"/>
</dbReference>
<evidence type="ECO:0000256" key="1">
    <source>
        <dbReference type="SAM" id="MobiDB-lite"/>
    </source>
</evidence>
<protein>
    <submittedName>
        <fullName evidence="2">Uncharacterized protein</fullName>
    </submittedName>
</protein>
<dbReference type="GeneID" id="92097007"/>
<evidence type="ECO:0000313" key="2">
    <source>
        <dbReference type="EMBL" id="KAK8050805.1"/>
    </source>
</evidence>
<comment type="caution">
    <text evidence="2">The sequence shown here is derived from an EMBL/GenBank/DDBJ whole genome shotgun (WGS) entry which is preliminary data.</text>
</comment>